<sequence length="326" mass="34557">MKKFFATCLCFSVATALLSGCNLRVDTGIPPLPDLSIDDAARNAAAICEQNIATSLPKLHIGESGLELAKTNTRDAKVRLGTFGEVWRGWSRKRPEGGATPPPRPAAPSDIAETLREYSRCAAQAGADSSAVKDPSLAKLLLSASVARQAEGVALANVVSASLPKVEVSASKALRLNRTTGKYAPTDAQSSAPKANSEYAGSLPEDLLAGLDQSRYQLQWAAANLDENGALVDAAEKISKQVDALANAGGQDKRQASYPSAGEAKSVAKKALENAAKWQMRLITAEDATRWQVPQTLGAIYKAQIELTHEQIPLPYLESDDSKSSQ</sequence>
<comment type="caution">
    <text evidence="2">The sequence shown here is derived from an EMBL/GenBank/DDBJ whole genome shotgun (WGS) entry which is preliminary data.</text>
</comment>
<dbReference type="EMBL" id="PKKO01000006">
    <property type="protein sequence ID" value="PKY71565.1"/>
    <property type="molecule type" value="Genomic_DNA"/>
</dbReference>
<organism evidence="2 3">
    <name type="scientific">Winkia neuii</name>
    <dbReference type="NCBI Taxonomy" id="33007"/>
    <lineage>
        <taxon>Bacteria</taxon>
        <taxon>Bacillati</taxon>
        <taxon>Actinomycetota</taxon>
        <taxon>Actinomycetes</taxon>
        <taxon>Actinomycetales</taxon>
        <taxon>Actinomycetaceae</taxon>
        <taxon>Winkia</taxon>
    </lineage>
</organism>
<accession>A0A2I1IKB2</accession>
<proteinExistence type="predicted"/>
<dbReference type="PROSITE" id="PS51257">
    <property type="entry name" value="PROKAR_LIPOPROTEIN"/>
    <property type="match status" value="1"/>
</dbReference>
<evidence type="ECO:0000256" key="1">
    <source>
        <dbReference type="SAM" id="SignalP"/>
    </source>
</evidence>
<dbReference type="STRING" id="33007.HMPREF3198_01852"/>
<feature type="chain" id="PRO_5038480949" description="DUF4439 domain-containing protein" evidence="1">
    <location>
        <begin position="20"/>
        <end position="326"/>
    </location>
</feature>
<evidence type="ECO:0000313" key="3">
    <source>
        <dbReference type="Proteomes" id="UP000235122"/>
    </source>
</evidence>
<reference evidence="2 3" key="1">
    <citation type="submission" date="2017-12" db="EMBL/GenBank/DDBJ databases">
        <title>Phylogenetic diversity of female urinary microbiome.</title>
        <authorList>
            <person name="Thomas-White K."/>
            <person name="Wolfe A.J."/>
        </authorList>
    </citation>
    <scope>NUCLEOTIDE SEQUENCE [LARGE SCALE GENOMIC DNA]</scope>
    <source>
        <strain evidence="2 3">UMB0402</strain>
    </source>
</reference>
<dbReference type="Proteomes" id="UP000235122">
    <property type="component" value="Unassembled WGS sequence"/>
</dbReference>
<name>A0A2I1IKB2_9ACTO</name>
<keyword evidence="3" id="KW-1185">Reference proteome</keyword>
<evidence type="ECO:0000313" key="2">
    <source>
        <dbReference type="EMBL" id="PKY71565.1"/>
    </source>
</evidence>
<evidence type="ECO:0008006" key="4">
    <source>
        <dbReference type="Google" id="ProtNLM"/>
    </source>
</evidence>
<protein>
    <recommendedName>
        <fullName evidence="4">DUF4439 domain-containing protein</fullName>
    </recommendedName>
</protein>
<dbReference type="AlphaFoldDB" id="A0A2I1IKB2"/>
<gene>
    <name evidence="2" type="ORF">CYJ19_10125</name>
</gene>
<keyword evidence="1" id="KW-0732">Signal</keyword>
<feature type="signal peptide" evidence="1">
    <location>
        <begin position="1"/>
        <end position="19"/>
    </location>
</feature>